<evidence type="ECO:0000256" key="2">
    <source>
        <dbReference type="ARBA" id="ARBA00022475"/>
    </source>
</evidence>
<keyword evidence="4 6" id="KW-1133">Transmembrane helix</keyword>
<dbReference type="InterPro" id="IPR051211">
    <property type="entry name" value="PG_lysyltransferase"/>
</dbReference>
<feature type="transmembrane region" description="Helical" evidence="6">
    <location>
        <begin position="39"/>
        <end position="71"/>
    </location>
</feature>
<dbReference type="GO" id="GO:0005886">
    <property type="term" value="C:plasma membrane"/>
    <property type="evidence" value="ECO:0007669"/>
    <property type="project" value="UniProtKB-SubCell"/>
</dbReference>
<feature type="non-terminal residue" evidence="9">
    <location>
        <position position="481"/>
    </location>
</feature>
<evidence type="ECO:0000313" key="9">
    <source>
        <dbReference type="EMBL" id="KAA9152853.1"/>
    </source>
</evidence>
<keyword evidence="2" id="KW-1003">Cell membrane</keyword>
<dbReference type="Pfam" id="PF16995">
    <property type="entry name" value="tRNA-synt_2_TM"/>
    <property type="match status" value="1"/>
</dbReference>
<evidence type="ECO:0000256" key="4">
    <source>
        <dbReference type="ARBA" id="ARBA00022989"/>
    </source>
</evidence>
<evidence type="ECO:0000256" key="1">
    <source>
        <dbReference type="ARBA" id="ARBA00004651"/>
    </source>
</evidence>
<dbReference type="EMBL" id="VMNW02000083">
    <property type="protein sequence ID" value="KAA9152853.1"/>
    <property type="molecule type" value="Genomic_DNA"/>
</dbReference>
<dbReference type="Pfam" id="PF09924">
    <property type="entry name" value="LPG_synthase_C"/>
    <property type="match status" value="1"/>
</dbReference>
<keyword evidence="3 6" id="KW-0812">Transmembrane</keyword>
<accession>A0A5N0UPF8</accession>
<sequence>MTEEVPRWRRKAGGVVATVVQLGALASVALLIWGGHHGFYHWTVLAFSVLNIPADANILIALVLAVLGAALRRRKRAALNTLLLFQVGGLAVTMAFHAALLWAPGALTLARRERTHIPVALWALTGVELVAIGLIVLLIALRPAFPARLAPGAWKYALAVGLGGLAVVISVGWALLTVFPGTLTGLGDSFLWAANHATGELLQLRRLGVQEGPGWVDLLLDLGGTAVAVATLSTFFRGVRSQRHRSDEEELRLRSLLAQFGEDDSLGYFATRRDKSVVFAPNGQAAVTYRVLGGTSIASADPIGDPESWPQAIAAWLAEAHTYGWSPGVLGASERGAKAYVRAGLKALEIGDEAVLDVRDFRLSGPERRSVRQAVRRIERAGYTAQVRRHADVPPSEMDDLLAKAQQWRGAGTERGFSMALSRLGDPSDGRCVMAEAYDATGQLRGLLSFVPWGRRGLSLDLMRRDRDAENGLTEYLVAQV</sequence>
<keyword evidence="10" id="KW-1185">Reference proteome</keyword>
<dbReference type="GO" id="GO:0016755">
    <property type="term" value="F:aminoacyltransferase activity"/>
    <property type="evidence" value="ECO:0007669"/>
    <property type="project" value="TreeGrafter"/>
</dbReference>
<dbReference type="RefSeq" id="WP_150980663.1">
    <property type="nucleotide sequence ID" value="NZ_VMNW02000083.1"/>
</dbReference>
<evidence type="ECO:0000313" key="10">
    <source>
        <dbReference type="Proteomes" id="UP000319769"/>
    </source>
</evidence>
<dbReference type="AlphaFoldDB" id="A0A5N0UPF8"/>
<proteinExistence type="predicted"/>
<evidence type="ECO:0000256" key="6">
    <source>
        <dbReference type="SAM" id="Phobius"/>
    </source>
</evidence>
<gene>
    <name evidence="9" type="ORF">FPZ12_036225</name>
</gene>
<dbReference type="PANTHER" id="PTHR34697">
    <property type="entry name" value="PHOSPHATIDYLGLYCEROL LYSYLTRANSFERASE"/>
    <property type="match status" value="1"/>
</dbReference>
<organism evidence="9 10">
    <name type="scientific">Amycolatopsis acidicola</name>
    <dbReference type="NCBI Taxonomy" id="2596893"/>
    <lineage>
        <taxon>Bacteria</taxon>
        <taxon>Bacillati</taxon>
        <taxon>Actinomycetota</taxon>
        <taxon>Actinomycetes</taxon>
        <taxon>Pseudonocardiales</taxon>
        <taxon>Pseudonocardiaceae</taxon>
        <taxon>Amycolatopsis</taxon>
    </lineage>
</organism>
<evidence type="ECO:0000259" key="7">
    <source>
        <dbReference type="Pfam" id="PF09924"/>
    </source>
</evidence>
<protein>
    <submittedName>
        <fullName evidence="9">DUF2156 domain-containing protein</fullName>
    </submittedName>
</protein>
<dbReference type="InterPro" id="IPR024320">
    <property type="entry name" value="LPG_synthase_C"/>
</dbReference>
<dbReference type="Proteomes" id="UP000319769">
    <property type="component" value="Unassembled WGS sequence"/>
</dbReference>
<comment type="caution">
    <text evidence="9">The sequence shown here is derived from an EMBL/GenBank/DDBJ whole genome shotgun (WGS) entry which is preliminary data.</text>
</comment>
<dbReference type="PANTHER" id="PTHR34697:SF2">
    <property type="entry name" value="PHOSPHATIDYLGLYCEROL LYSYLTRANSFERASE"/>
    <property type="match status" value="1"/>
</dbReference>
<feature type="domain" description="Phosphatidylglycerol lysyltransferase C-terminal" evidence="7">
    <location>
        <begin position="254"/>
        <end position="480"/>
    </location>
</feature>
<dbReference type="GO" id="GO:0055091">
    <property type="term" value="P:phospholipid homeostasis"/>
    <property type="evidence" value="ECO:0007669"/>
    <property type="project" value="TreeGrafter"/>
</dbReference>
<name>A0A5N0UPF8_9PSEU</name>
<feature type="transmembrane region" description="Helical" evidence="6">
    <location>
        <begin position="119"/>
        <end position="141"/>
    </location>
</feature>
<dbReference type="OrthoDB" id="9801152at2"/>
<evidence type="ECO:0000259" key="8">
    <source>
        <dbReference type="Pfam" id="PF16995"/>
    </source>
</evidence>
<keyword evidence="5 6" id="KW-0472">Membrane</keyword>
<comment type="subcellular location">
    <subcellularLocation>
        <location evidence="1">Cell membrane</location>
        <topology evidence="1">Multi-pass membrane protein</topology>
    </subcellularLocation>
</comment>
<feature type="transmembrane region" description="Helical" evidence="6">
    <location>
        <begin position="12"/>
        <end position="33"/>
    </location>
</feature>
<reference evidence="9" key="1">
    <citation type="submission" date="2019-09" db="EMBL/GenBank/DDBJ databases">
        <authorList>
            <person name="Teo W.F.A."/>
            <person name="Duangmal K."/>
        </authorList>
    </citation>
    <scope>NUCLEOTIDE SEQUENCE [LARGE SCALE GENOMIC DNA]</scope>
    <source>
        <strain evidence="9">K81G1</strain>
    </source>
</reference>
<dbReference type="InterPro" id="IPR031553">
    <property type="entry name" value="tRNA-synt_2_TM"/>
</dbReference>
<feature type="domain" description="Lysyl-tRNA synthetase N-terminal transmembrane region" evidence="8">
    <location>
        <begin position="3"/>
        <end position="235"/>
    </location>
</feature>
<feature type="transmembrane region" description="Helical" evidence="6">
    <location>
        <begin position="83"/>
        <end position="107"/>
    </location>
</feature>
<feature type="transmembrane region" description="Helical" evidence="6">
    <location>
        <begin position="153"/>
        <end position="176"/>
    </location>
</feature>
<evidence type="ECO:0000256" key="5">
    <source>
        <dbReference type="ARBA" id="ARBA00023136"/>
    </source>
</evidence>
<evidence type="ECO:0000256" key="3">
    <source>
        <dbReference type="ARBA" id="ARBA00022692"/>
    </source>
</evidence>